<keyword evidence="3" id="KW-1185">Reference proteome</keyword>
<sequence>MEIVEKWIAKGYGQGEGKAYRPFFHVRDVPSKGRSSIVEGLKSGRTHHYLSDLEYYHHVLAEFSPSVVDIRDQYALLPWGETQDIARDLGIRYPVYRYTSTPIVMTSDLVLTLQNGDSAVVSVKPSSELPDEEQKDIPQGQARTLEKLRIEQEYWKRRGVPWVLSTEKKISIVRAKNLAFLRTAMVSRELDLLMPHIHYFVDLFHQNWEPAKPLNSVVIDAGQALGLSVDAAFCLFGRAVWLHWLPVDLDTPIDHFTPVNLVWT</sequence>
<feature type="domain" description="TnsA endonuclease N-terminal" evidence="1">
    <location>
        <begin position="64"/>
        <end position="167"/>
    </location>
</feature>
<organism evidence="2 3">
    <name type="scientific">Geomonas diazotrophica</name>
    <dbReference type="NCBI Taxonomy" id="2843197"/>
    <lineage>
        <taxon>Bacteria</taxon>
        <taxon>Pseudomonadati</taxon>
        <taxon>Thermodesulfobacteriota</taxon>
        <taxon>Desulfuromonadia</taxon>
        <taxon>Geobacterales</taxon>
        <taxon>Geobacteraceae</taxon>
        <taxon>Geomonas</taxon>
    </lineage>
</organism>
<proteinExistence type="predicted"/>
<dbReference type="Proteomes" id="UP000683493">
    <property type="component" value="Chromosome"/>
</dbReference>
<gene>
    <name evidence="2" type="ORF">KP005_18370</name>
</gene>
<evidence type="ECO:0000313" key="3">
    <source>
        <dbReference type="Proteomes" id="UP000683493"/>
    </source>
</evidence>
<dbReference type="EMBL" id="CP076724">
    <property type="protein sequence ID" value="QWV97285.1"/>
    <property type="molecule type" value="Genomic_DNA"/>
</dbReference>
<reference evidence="2 3" key="1">
    <citation type="submission" date="2021-06" db="EMBL/GenBank/DDBJ databases">
        <title>Gemonas diversity in paddy soil.</title>
        <authorList>
            <person name="Liu G."/>
        </authorList>
    </citation>
    <scope>NUCLEOTIDE SEQUENCE [LARGE SCALE GENOMIC DNA]</scope>
    <source>
        <strain evidence="2 3">RG29</strain>
    </source>
</reference>
<keyword evidence="2" id="KW-0378">Hydrolase</keyword>
<dbReference type="InterPro" id="IPR014833">
    <property type="entry name" value="TnsA_N"/>
</dbReference>
<evidence type="ECO:0000259" key="1">
    <source>
        <dbReference type="Pfam" id="PF08722"/>
    </source>
</evidence>
<accession>A0ABX8JFX2</accession>
<keyword evidence="2" id="KW-0540">Nuclease</keyword>
<evidence type="ECO:0000313" key="2">
    <source>
        <dbReference type="EMBL" id="QWV97285.1"/>
    </source>
</evidence>
<dbReference type="CDD" id="cd22362">
    <property type="entry name" value="TnsA_endonuclease-like"/>
    <property type="match status" value="1"/>
</dbReference>
<protein>
    <submittedName>
        <fullName evidence="2">TnsA endonuclease N-terminal domain-containing protein</fullName>
    </submittedName>
</protein>
<dbReference type="GO" id="GO:0004519">
    <property type="term" value="F:endonuclease activity"/>
    <property type="evidence" value="ECO:0007669"/>
    <property type="project" value="UniProtKB-KW"/>
</dbReference>
<dbReference type="Pfam" id="PF08722">
    <property type="entry name" value="Tn7_TnsA-like_N"/>
    <property type="match status" value="1"/>
</dbReference>
<name>A0ABX8JFX2_9BACT</name>
<keyword evidence="2" id="KW-0255">Endonuclease</keyword>